<evidence type="ECO:0000313" key="11">
    <source>
        <dbReference type="RefSeq" id="XP_017022398.1"/>
    </source>
</evidence>
<dbReference type="InterPro" id="IPR052424">
    <property type="entry name" value="Kielin_Chordin-BMP_Reg"/>
</dbReference>
<dbReference type="SMART" id="SM00832">
    <property type="entry name" value="C8"/>
    <property type="match status" value="1"/>
</dbReference>
<organism evidence="9 10">
    <name type="scientific">Drosophila kikkawai</name>
    <name type="common">Fruit fly</name>
    <dbReference type="NCBI Taxonomy" id="30033"/>
    <lineage>
        <taxon>Eukaryota</taxon>
        <taxon>Metazoa</taxon>
        <taxon>Ecdysozoa</taxon>
        <taxon>Arthropoda</taxon>
        <taxon>Hexapoda</taxon>
        <taxon>Insecta</taxon>
        <taxon>Pterygota</taxon>
        <taxon>Neoptera</taxon>
        <taxon>Endopterygota</taxon>
        <taxon>Diptera</taxon>
        <taxon>Brachycera</taxon>
        <taxon>Muscomorpha</taxon>
        <taxon>Ephydroidea</taxon>
        <taxon>Drosophilidae</taxon>
        <taxon>Drosophila</taxon>
        <taxon>Sophophora</taxon>
    </lineage>
</organism>
<dbReference type="Gene3D" id="6.20.200.20">
    <property type="match status" value="4"/>
</dbReference>
<dbReference type="PANTHER" id="PTHR46698">
    <property type="entry name" value="CROSSVEINLESS 2"/>
    <property type="match status" value="1"/>
</dbReference>
<protein>
    <submittedName>
        <fullName evidence="10 11">BMP-binding endothelial regulator protein</fullName>
    </submittedName>
</protein>
<evidence type="ECO:0000259" key="8">
    <source>
        <dbReference type="PROSITE" id="PS51233"/>
    </source>
</evidence>
<dbReference type="SMART" id="SM00216">
    <property type="entry name" value="VWD"/>
    <property type="match status" value="1"/>
</dbReference>
<dbReference type="SUPFAM" id="SSF57603">
    <property type="entry name" value="FnI-like domain"/>
    <property type="match status" value="4"/>
</dbReference>
<comment type="subcellular location">
    <subcellularLocation>
        <location evidence="1">Secreted</location>
    </subcellularLocation>
</comment>
<keyword evidence="3" id="KW-0732">Signal</keyword>
<dbReference type="GO" id="GO:0005576">
    <property type="term" value="C:extracellular region"/>
    <property type="evidence" value="ECO:0007669"/>
    <property type="project" value="UniProtKB-SubCell"/>
</dbReference>
<proteinExistence type="predicted"/>
<dbReference type="Proteomes" id="UP001652661">
    <property type="component" value="Chromosome 2R"/>
</dbReference>
<dbReference type="PROSITE" id="PS50184">
    <property type="entry name" value="VWFC_2"/>
    <property type="match status" value="3"/>
</dbReference>
<dbReference type="OMA" id="WHFANSW"/>
<keyword evidence="4" id="KW-0677">Repeat</keyword>
<feature type="compositionally biased region" description="Low complexity" evidence="5">
    <location>
        <begin position="17"/>
        <end position="50"/>
    </location>
</feature>
<feature type="domain" description="VWFC" evidence="7">
    <location>
        <begin position="349"/>
        <end position="409"/>
    </location>
</feature>
<dbReference type="SMART" id="SM00214">
    <property type="entry name" value="VWC"/>
    <property type="match status" value="5"/>
</dbReference>
<dbReference type="InterPro" id="IPR014853">
    <property type="entry name" value="VWF/SSPO/ZAN-like_Cys-rich_dom"/>
</dbReference>
<keyword evidence="6" id="KW-0812">Transmembrane</keyword>
<dbReference type="PROSITE" id="PS01208">
    <property type="entry name" value="VWFC_1"/>
    <property type="match status" value="1"/>
</dbReference>
<dbReference type="RefSeq" id="XP_017022398.1">
    <property type="nucleotide sequence ID" value="XM_017166909.1"/>
</dbReference>
<evidence type="ECO:0000259" key="7">
    <source>
        <dbReference type="PROSITE" id="PS50184"/>
    </source>
</evidence>
<dbReference type="PROSITE" id="PS51233">
    <property type="entry name" value="VWFD"/>
    <property type="match status" value="1"/>
</dbReference>
<sequence length="776" mass="86339">MNRDFREHRPPVKMCCQSSGQGKSSAQSSSSGQQPREPSAKSSSSSVSSPATTAKATAYSRLRHIPGPILVLILLGLIQIQIQVVAAGLGQSLHGWRISCSNEGEEVKLDQFNCYNCECKNGFVNCRNTCPPIDDCYIQEKPENSCCSKCKGCIFRGVPYESGAEWSDPEDPCRTYKCMATVVTETVQKCYSQCDDNQLQPPRPGECCPTCQGCKINGQTVAEGQEVDASIDDRCLVCQCSSNQLTCSKKTCPVLPCPMSKQIKRPDECCPRCAQHQGFMSVPGKCFFNNKVYPEKTQFMPDRCTNCTCLNSTAMCQRATCPILECAPEFQEFQDGSCCPRCAVAEVRSECSVKGVTYQNNETWDMGPCRSCRCNGGTIRCSQMRCPPVKCRANEELKLPPGECCQRCVETAGTCTVFGDPHFRTFDGKFFSFQGSCKYLLAKDCLGHTFEIRLTNEGRGTRHASWAKTVTLKLHNLRVNLGQKLRIKVNGTRVLLPYIGTAGGRNVTIERLSDGGAVMLRSEMGLSLEWDGGGFLQVSVPAKFKKRLCGLCGNFNGSARDDLTGKDGRNHVDEEVWHFANSWRVGGPKSCSRKREILAAVPTCDKRKSSFYCHPLSVSPLFGECNERLNPENYIAACRMDVCECPSGACHCDSFAAYAHECRRLGVQLPDWRTATNCKAGWRRNATLSNFLRNEFYGDSSFRRGRKRKNHQLQLQQQKLSRHHRLGTSHNQLEKPGQASNPKDRERQRDEDFIAKHVPSGLLFPRAPDRTPPPLH</sequence>
<feature type="region of interest" description="Disordered" evidence="5">
    <location>
        <begin position="703"/>
        <end position="776"/>
    </location>
</feature>
<dbReference type="GO" id="GO:0030513">
    <property type="term" value="P:positive regulation of BMP signaling pathway"/>
    <property type="evidence" value="ECO:0007669"/>
    <property type="project" value="TreeGrafter"/>
</dbReference>
<dbReference type="RefSeq" id="XP_017022396.1">
    <property type="nucleotide sequence ID" value="XM_017166907.1"/>
</dbReference>
<evidence type="ECO:0000313" key="10">
    <source>
        <dbReference type="RefSeq" id="XP_017022396.1"/>
    </source>
</evidence>
<feature type="domain" description="VWFC" evidence="7">
    <location>
        <begin position="284"/>
        <end position="343"/>
    </location>
</feature>
<dbReference type="PANTHER" id="PTHR46698:SF4">
    <property type="entry name" value="CROSSVEINLESS 2"/>
    <property type="match status" value="1"/>
</dbReference>
<evidence type="ECO:0000313" key="12">
    <source>
        <dbReference type="RefSeq" id="XP_070140340.1"/>
    </source>
</evidence>
<evidence type="ECO:0000256" key="1">
    <source>
        <dbReference type="ARBA" id="ARBA00004613"/>
    </source>
</evidence>
<evidence type="ECO:0000256" key="5">
    <source>
        <dbReference type="SAM" id="MobiDB-lite"/>
    </source>
</evidence>
<name>A0A6P4I0Q6_DROKI</name>
<dbReference type="Pfam" id="PF00094">
    <property type="entry name" value="VWD"/>
    <property type="match status" value="1"/>
</dbReference>
<dbReference type="Pfam" id="PF08742">
    <property type="entry name" value="C8"/>
    <property type="match status" value="1"/>
</dbReference>
<feature type="compositionally biased region" description="Basic and acidic residues" evidence="5">
    <location>
        <begin position="1"/>
        <end position="10"/>
    </location>
</feature>
<evidence type="ECO:0000256" key="6">
    <source>
        <dbReference type="SAM" id="Phobius"/>
    </source>
</evidence>
<keyword evidence="9" id="KW-1185">Reference proteome</keyword>
<keyword evidence="6" id="KW-1133">Transmembrane helix</keyword>
<dbReference type="GO" id="GO:0036122">
    <property type="term" value="F:BMP binding"/>
    <property type="evidence" value="ECO:0007669"/>
    <property type="project" value="TreeGrafter"/>
</dbReference>
<accession>A0A6P4I0Q6</accession>
<dbReference type="RefSeq" id="XP_070140340.1">
    <property type="nucleotide sequence ID" value="XM_070284239.1"/>
</dbReference>
<dbReference type="GeneID" id="108074738"/>
<dbReference type="SMART" id="SM00215">
    <property type="entry name" value="VWC_out"/>
    <property type="match status" value="3"/>
</dbReference>
<dbReference type="InterPro" id="IPR001007">
    <property type="entry name" value="VWF_dom"/>
</dbReference>
<reference evidence="10 11" key="1">
    <citation type="submission" date="2025-04" db="UniProtKB">
        <authorList>
            <consortium name="RefSeq"/>
        </authorList>
    </citation>
    <scope>IDENTIFICATION</scope>
    <source>
        <strain evidence="9 12">14028-0561.14</strain>
        <tissue evidence="12">Whole fly</tissue>
    </source>
</reference>
<evidence type="ECO:0000256" key="3">
    <source>
        <dbReference type="ARBA" id="ARBA00022729"/>
    </source>
</evidence>
<keyword evidence="2" id="KW-0964">Secreted</keyword>
<feature type="region of interest" description="Disordered" evidence="5">
    <location>
        <begin position="1"/>
        <end position="50"/>
    </location>
</feature>
<feature type="domain" description="VWFD" evidence="8">
    <location>
        <begin position="413"/>
        <end position="592"/>
    </location>
</feature>
<gene>
    <name evidence="10 11" type="primary">LOC108074738</name>
    <name evidence="12" type="synonym">cv-2</name>
</gene>
<feature type="compositionally biased region" description="Basic and acidic residues" evidence="5">
    <location>
        <begin position="742"/>
        <end position="755"/>
    </location>
</feature>
<feature type="domain" description="VWFC" evidence="7">
    <location>
        <begin position="212"/>
        <end position="274"/>
    </location>
</feature>
<dbReference type="OrthoDB" id="6019304at2759"/>
<reference evidence="9" key="2">
    <citation type="submission" date="2025-05" db="UniProtKB">
        <authorList>
            <consortium name="RefSeq"/>
        </authorList>
    </citation>
    <scope>NUCLEOTIDE SEQUENCE [LARGE SCALE GENOMIC DNA]</scope>
    <source>
        <strain evidence="9">14028-0561.14</strain>
    </source>
</reference>
<dbReference type="InterPro" id="IPR001846">
    <property type="entry name" value="VWF_type-D"/>
</dbReference>
<evidence type="ECO:0000256" key="4">
    <source>
        <dbReference type="ARBA" id="ARBA00022737"/>
    </source>
</evidence>
<feature type="transmembrane region" description="Helical" evidence="6">
    <location>
        <begin position="69"/>
        <end position="90"/>
    </location>
</feature>
<evidence type="ECO:0000256" key="2">
    <source>
        <dbReference type="ARBA" id="ARBA00022525"/>
    </source>
</evidence>
<dbReference type="Pfam" id="PF00093">
    <property type="entry name" value="VWC"/>
    <property type="match status" value="3"/>
</dbReference>
<dbReference type="AlphaFoldDB" id="A0A6P4I0Q6"/>
<keyword evidence="6" id="KW-0472">Membrane</keyword>
<evidence type="ECO:0000313" key="9">
    <source>
        <dbReference type="Proteomes" id="UP001652661"/>
    </source>
</evidence>